<evidence type="ECO:0000313" key="4">
    <source>
        <dbReference type="Proteomes" id="UP000000270"/>
    </source>
</evidence>
<reference evidence="4" key="2">
    <citation type="submission" date="2007-04" db="EMBL/GenBank/DDBJ databases">
        <title>Complete genome sequence of the nitrogen-fixing bacterium Azorhizobium caulinodans ORS571.</title>
        <authorList>
            <person name="Lee K.B."/>
            <person name="Backer P.D."/>
            <person name="Aono T."/>
            <person name="Liu C.T."/>
            <person name="Suzuki S."/>
            <person name="Suzuki T."/>
            <person name="Kaneko T."/>
            <person name="Yamada M."/>
            <person name="Tabata S."/>
            <person name="Kupfer D.M."/>
            <person name="Najar F.Z."/>
            <person name="Wiley G.B."/>
            <person name="Roe B."/>
            <person name="Binnewies T."/>
            <person name="Ussery D."/>
            <person name="Vereecke D."/>
            <person name="Gevers D."/>
            <person name="Holsters M."/>
            <person name="Oyaizu H."/>
        </authorList>
    </citation>
    <scope>NUCLEOTIDE SEQUENCE [LARGE SCALE GENOMIC DNA]</scope>
    <source>
        <strain evidence="4">ATCC 43989 / DSM 5975 / JCM 20966 / LMG 6465 / NBRC 14845 / NCIMB 13405 / ORS 571</strain>
    </source>
</reference>
<evidence type="ECO:0000313" key="3">
    <source>
        <dbReference type="EMBL" id="BAF90173.1"/>
    </source>
</evidence>
<proteinExistence type="predicted"/>
<dbReference type="eggNOG" id="COG0665">
    <property type="taxonomic scope" value="Bacteria"/>
</dbReference>
<evidence type="ECO:0000259" key="2">
    <source>
        <dbReference type="Pfam" id="PF01266"/>
    </source>
</evidence>
<dbReference type="PANTHER" id="PTHR13847:SF287">
    <property type="entry name" value="FAD-DEPENDENT OXIDOREDUCTASE DOMAIN-CONTAINING PROTEIN 1"/>
    <property type="match status" value="1"/>
</dbReference>
<gene>
    <name evidence="3" type="ordered locus">AZC_4175</name>
</gene>
<dbReference type="Gene3D" id="3.50.50.60">
    <property type="entry name" value="FAD/NAD(P)-binding domain"/>
    <property type="match status" value="1"/>
</dbReference>
<organism evidence="3 4">
    <name type="scientific">Azorhizobium caulinodans (strain ATCC 43989 / DSM 5975 / JCM 20966 / LMG 6465 / NBRC 14845 / NCIMB 13405 / ORS 571)</name>
    <dbReference type="NCBI Taxonomy" id="438753"/>
    <lineage>
        <taxon>Bacteria</taxon>
        <taxon>Pseudomonadati</taxon>
        <taxon>Pseudomonadota</taxon>
        <taxon>Alphaproteobacteria</taxon>
        <taxon>Hyphomicrobiales</taxon>
        <taxon>Xanthobacteraceae</taxon>
        <taxon>Azorhizobium</taxon>
    </lineage>
</organism>
<evidence type="ECO:0000256" key="1">
    <source>
        <dbReference type="ARBA" id="ARBA00023002"/>
    </source>
</evidence>
<reference evidence="3 4" key="1">
    <citation type="journal article" date="2007" name="Appl. Environ. Microbiol.">
        <title>Rhizobial factors required for stem nodule maturation and maintenance in Sesbania rostrata-Azorhizobium caulinodans ORS571 symbiosis.</title>
        <authorList>
            <person name="Suzuki S."/>
            <person name="Aono T."/>
            <person name="Lee KB."/>
            <person name="Suzuki T."/>
            <person name="Liu CT."/>
            <person name="Miwa H."/>
            <person name="Wakao S."/>
            <person name="Iki T."/>
            <person name="Oyaizu H."/>
        </authorList>
    </citation>
    <scope>NUCLEOTIDE SEQUENCE [LARGE SCALE GENOMIC DNA]</scope>
    <source>
        <strain evidence="4">ATCC 43989 / DSM 5975 / JCM 20966 / LMG 6465 / NBRC 14845 / NCIMB 13405 / ORS 571</strain>
    </source>
</reference>
<dbReference type="EMBL" id="AP009384">
    <property type="protein sequence ID" value="BAF90173.1"/>
    <property type="molecule type" value="Genomic_DNA"/>
</dbReference>
<keyword evidence="1" id="KW-0560">Oxidoreductase</keyword>
<sequence>MADLNFDVVIVGGAAVGSSVAYHLAANPDFQGSVLVLEKDPTYQRCASALSAASIRQQYSTAINVEISLYGITFLREIGARLEVEGERPDIGLHEGGYLFLATPEGRPALEAGHAIQQRLGADIAFLESEPLKATFPWLATEDLAAGCYGRSGEGWFDGYGLLQAFRRKARSLGVTYMAAEAAGVEREGDRVTAVLLADGTRVACGAVVNAAGAGGPALAKAAGIEIPVHNKKRMIFTFRCADPVERCPLVIDPTGVYWRPEGEGFLCGLAPPDEEDPDSFEFEVEHAFFEERIWPVLATRVPAFERIRPGRAWAGHYDMNAFDHNAIVGPAPELRNFHFANGFSGHGLQQSPAIGRGISELIAYGRFTTLDLSPLRFARMAEQDPVLELKVV</sequence>
<dbReference type="STRING" id="438753.AZC_4175"/>
<reference evidence="3 4" key="6">
    <citation type="journal article" date="2011" name="Appl. Environ. Microbiol.">
        <title>Involvement of the azorhizobial chromosome partition gene (parA) in the onset of bacteroid differentiation during Sesbania rostrata stem nodule development.</title>
        <authorList>
            <person name="Liu CT."/>
            <person name="Lee KB."/>
            <person name="Wang YS."/>
            <person name="Peng MH."/>
            <person name="Lee KT."/>
            <person name="Suzuki S."/>
            <person name="Suzuki T."/>
            <person name="Oyaizu H."/>
        </authorList>
    </citation>
    <scope>NUCLEOTIDE SEQUENCE [LARGE SCALE GENOMIC DNA]</scope>
    <source>
        <strain evidence="4">ATCC 43989 / DSM 5975 / JCM 20966 / LMG 6465 / NBRC 14845 / NCIMB 13405 / ORS 571</strain>
    </source>
</reference>
<dbReference type="PANTHER" id="PTHR13847">
    <property type="entry name" value="SARCOSINE DEHYDROGENASE-RELATED"/>
    <property type="match status" value="1"/>
</dbReference>
<feature type="domain" description="FAD dependent oxidoreductase" evidence="2">
    <location>
        <begin position="7"/>
        <end position="362"/>
    </location>
</feature>
<dbReference type="Pfam" id="PF01266">
    <property type="entry name" value="DAO"/>
    <property type="match status" value="1"/>
</dbReference>
<accession>A8HSE9</accession>
<dbReference type="HOGENOM" id="CLU_007884_4_4_5"/>
<dbReference type="InterPro" id="IPR006076">
    <property type="entry name" value="FAD-dep_OxRdtase"/>
</dbReference>
<name>A8HSE9_AZOC5</name>
<dbReference type="GO" id="GO:0005737">
    <property type="term" value="C:cytoplasm"/>
    <property type="evidence" value="ECO:0007669"/>
    <property type="project" value="TreeGrafter"/>
</dbReference>
<dbReference type="Proteomes" id="UP000000270">
    <property type="component" value="Chromosome"/>
</dbReference>
<dbReference type="AlphaFoldDB" id="A8HSE9"/>
<reference evidence="3 4" key="5">
    <citation type="journal article" date="2010" name="Appl. Environ. Microbiol.">
        <title>phrR-like gene praR of Azorhizobium caulinodans ORS571 is essential for symbiosis with Sesbania rostrata and is involved in expression of reb genes.</title>
        <authorList>
            <person name="Akiba N."/>
            <person name="Aono T."/>
            <person name="Toyazaki H."/>
            <person name="Sato S."/>
            <person name="Oyaizu H."/>
        </authorList>
    </citation>
    <scope>NUCLEOTIDE SEQUENCE [LARGE SCALE GENOMIC DNA]</scope>
    <source>
        <strain evidence="4">ATCC 43989 / DSM 5975 / JCM 20966 / LMG 6465 / NBRC 14845 / NCIMB 13405 / ORS 571</strain>
    </source>
</reference>
<dbReference type="KEGG" id="azc:AZC_4175"/>
<dbReference type="SUPFAM" id="SSF51905">
    <property type="entry name" value="FAD/NAD(P)-binding domain"/>
    <property type="match status" value="1"/>
</dbReference>
<reference evidence="3 4" key="4">
    <citation type="journal article" date="2009" name="Appl. Environ. Microbiol.">
        <title>Comparative genome-wide transcriptional profiling of Azorhizobium caulinodans ORS571 grown under free-living and symbiotic conditions.</title>
        <authorList>
            <person name="Tsukada S."/>
            <person name="Aono T."/>
            <person name="Akiba N."/>
            <person name="Lee KB."/>
            <person name="Liu CT."/>
            <person name="Toyazaki H."/>
            <person name="Oyaizu H."/>
        </authorList>
    </citation>
    <scope>NUCLEOTIDE SEQUENCE [LARGE SCALE GENOMIC DNA]</scope>
    <source>
        <strain evidence="4">ATCC 43989 / DSM 5975 / JCM 20966 / LMG 6465 / NBRC 14845 / NCIMB 13405 / ORS 571</strain>
    </source>
</reference>
<dbReference type="Gene3D" id="3.30.9.10">
    <property type="entry name" value="D-Amino Acid Oxidase, subunit A, domain 2"/>
    <property type="match status" value="1"/>
</dbReference>
<protein>
    <submittedName>
        <fullName evidence="3">FAD dependent oxidoreductase</fullName>
    </submittedName>
</protein>
<keyword evidence="4" id="KW-1185">Reference proteome</keyword>
<dbReference type="RefSeq" id="WP_012172695.1">
    <property type="nucleotide sequence ID" value="NC_009937.1"/>
</dbReference>
<dbReference type="GO" id="GO:0032981">
    <property type="term" value="P:mitochondrial respiratory chain complex I assembly"/>
    <property type="evidence" value="ECO:0007669"/>
    <property type="project" value="TreeGrafter"/>
</dbReference>
<dbReference type="GO" id="GO:0016491">
    <property type="term" value="F:oxidoreductase activity"/>
    <property type="evidence" value="ECO:0007669"/>
    <property type="project" value="UniProtKB-KW"/>
</dbReference>
<reference evidence="3 4" key="3">
    <citation type="journal article" date="2008" name="BMC Genomics">
        <title>The genome of the versatile nitrogen fixer Azorhizobium caulinodans ORS571.</title>
        <authorList>
            <person name="Lee KB."/>
            <person name="Backer P.D."/>
            <person name="Aono T."/>
            <person name="Liu CT."/>
            <person name="Suzuki S."/>
            <person name="Suzuki T."/>
            <person name="Kaneko T."/>
            <person name="Yamada M."/>
            <person name="Tabata S."/>
            <person name="Kupfer D.M."/>
            <person name="Najar F.Z."/>
            <person name="Wiley G.B."/>
            <person name="Roe B."/>
            <person name="Binnewies T.T."/>
            <person name="Ussery D.W."/>
            <person name="D'Haeze W."/>
            <person name="Herder J.D."/>
            <person name="Gevers D."/>
            <person name="Vereecke D."/>
            <person name="Holsters M."/>
            <person name="Oyaizu H."/>
        </authorList>
    </citation>
    <scope>NUCLEOTIDE SEQUENCE [LARGE SCALE GENOMIC DNA]</scope>
    <source>
        <strain evidence="4">ATCC 43989 / DSM 5975 / JCM 20966 / LMG 6465 / NBRC 14845 / NCIMB 13405 / ORS 571</strain>
    </source>
</reference>
<dbReference type="InterPro" id="IPR036188">
    <property type="entry name" value="FAD/NAD-bd_sf"/>
</dbReference>